<dbReference type="GO" id="GO:0005634">
    <property type="term" value="C:nucleus"/>
    <property type="evidence" value="ECO:0007669"/>
    <property type="project" value="TreeGrafter"/>
</dbReference>
<comment type="caution">
    <text evidence="4">The sequence shown here is derived from an EMBL/GenBank/DDBJ whole genome shotgun (WGS) entry which is preliminary data.</text>
</comment>
<dbReference type="InterPro" id="IPR016024">
    <property type="entry name" value="ARM-type_fold"/>
</dbReference>
<keyword evidence="2" id="KW-0131">Cell cycle</keyword>
<feature type="region of interest" description="Disordered" evidence="3">
    <location>
        <begin position="284"/>
        <end position="306"/>
    </location>
</feature>
<name>A0AAW0WZ55_CHEQU</name>
<dbReference type="GO" id="GO:0019903">
    <property type="term" value="F:protein phosphatase binding"/>
    <property type="evidence" value="ECO:0007669"/>
    <property type="project" value="InterPro"/>
</dbReference>
<sequence>MFWKYNFGSSAQIETLLQKEDVTLSELMDEDELLQECKAQNRKLIDFLTRAEILDELVCLVVNEPAMDGELQMRFKYANLAAELLTADVPAIIDKLVASTNLLDILYKFLKKEKPLNPLLASFFSKVLGMLVQRRSEQVLDFLKSKGDFVELAVQHVGTSAIMDLILRLICNVEEDEIRQSVHQWLNETQLIERLVERLSPEADPEEHSSADNILCEISTSCRDVTNDSHPQSNPLLLTLESEETINKLLDLLLHEERNESSLSHVINILLTLLAARTQQQIQQQQQGSQQSTSIESSNSVSSEGKRNAVARTIAKRLPSLHNILLHPPKKGLILTAYGQEVEPLGSTRLQVVTLVAALVAANDPIVHNALYELNTVEYLLDLFFKFMLNNFLHTQVEQCLTAILTKAPVASSPQGETDHLLLTQLFTECRIIERVVKAYEEPSEPHDSKQIHNIKGYMGHLRQLANTIVQQAEFGPNEHRIKRLIQDLPGDKATQWDDFVSNALAEVNRKNEITPLPGFKEMDMDVIGDFRYADDEFKDPDDNLSGPLQRLSTQALALSGTTEMGMGTLTGGQGIEGGGEGGVVEDRDLFEEMCAHRRPDMNDFDDMWSDKEKEITFNQESVQSENDKEKDAGSSSEEEDEEEYSGVRSGETKMEVDPDDWAEVFDKRSSGGQNSCPDEPINPWQSAPMADTSDNTGWADFGGNVFGGASTMGPFGPSHNPKKDTFSTDFTNVFGPPMAQQDSSNTIFGETTPNQEAFKADFSSVNFDSAFETNCDDQKNTVTPAGEPQKRVRSGRINCMRM</sequence>
<dbReference type="GO" id="GO:0019888">
    <property type="term" value="F:protein phosphatase regulator activity"/>
    <property type="evidence" value="ECO:0007669"/>
    <property type="project" value="TreeGrafter"/>
</dbReference>
<dbReference type="InterPro" id="IPR007587">
    <property type="entry name" value="SAPS"/>
</dbReference>
<dbReference type="GO" id="GO:0005829">
    <property type="term" value="C:cytosol"/>
    <property type="evidence" value="ECO:0007669"/>
    <property type="project" value="TreeGrafter"/>
</dbReference>
<keyword evidence="5" id="KW-1185">Reference proteome</keyword>
<dbReference type="SUPFAM" id="SSF48371">
    <property type="entry name" value="ARM repeat"/>
    <property type="match status" value="1"/>
</dbReference>
<feature type="compositionally biased region" description="Polar residues" evidence="3">
    <location>
        <begin position="741"/>
        <end position="751"/>
    </location>
</feature>
<evidence type="ECO:0000313" key="5">
    <source>
        <dbReference type="Proteomes" id="UP001445076"/>
    </source>
</evidence>
<proteinExistence type="inferred from homology"/>
<protein>
    <submittedName>
        <fullName evidence="4">Uncharacterized protein</fullName>
    </submittedName>
</protein>
<reference evidence="4 5" key="1">
    <citation type="journal article" date="2024" name="BMC Genomics">
        <title>Genome assembly of redclaw crayfish (Cherax quadricarinatus) provides insights into its immune adaptation and hypoxia tolerance.</title>
        <authorList>
            <person name="Liu Z."/>
            <person name="Zheng J."/>
            <person name="Li H."/>
            <person name="Fang K."/>
            <person name="Wang S."/>
            <person name="He J."/>
            <person name="Zhou D."/>
            <person name="Weng S."/>
            <person name="Chi M."/>
            <person name="Gu Z."/>
            <person name="He J."/>
            <person name="Li F."/>
            <person name="Wang M."/>
        </authorList>
    </citation>
    <scope>NUCLEOTIDE SEQUENCE [LARGE SCALE GENOMIC DNA]</scope>
    <source>
        <strain evidence="4">ZL_2023a</strain>
    </source>
</reference>
<gene>
    <name evidence="4" type="ORF">OTU49_006887</name>
</gene>
<dbReference type="PANTHER" id="PTHR12634:SF8">
    <property type="entry name" value="FIERY MOUNTAIN, ISOFORM D"/>
    <property type="match status" value="1"/>
</dbReference>
<dbReference type="EMBL" id="JARKIK010000056">
    <property type="protein sequence ID" value="KAK8732706.1"/>
    <property type="molecule type" value="Genomic_DNA"/>
</dbReference>
<feature type="compositionally biased region" description="Low complexity" evidence="3">
    <location>
        <begin position="284"/>
        <end position="303"/>
    </location>
</feature>
<feature type="region of interest" description="Disordered" evidence="3">
    <location>
        <begin position="618"/>
        <end position="751"/>
    </location>
</feature>
<dbReference type="PANTHER" id="PTHR12634">
    <property type="entry name" value="SIT4 YEAST -ASSOCIATING PROTEIN-RELATED"/>
    <property type="match status" value="1"/>
</dbReference>
<dbReference type="AlphaFoldDB" id="A0AAW0WZ55"/>
<evidence type="ECO:0000256" key="1">
    <source>
        <dbReference type="ARBA" id="ARBA00006180"/>
    </source>
</evidence>
<dbReference type="Pfam" id="PF04499">
    <property type="entry name" value="SAPS"/>
    <property type="match status" value="1"/>
</dbReference>
<comment type="similarity">
    <text evidence="1">Belongs to the SAPS family.</text>
</comment>
<evidence type="ECO:0000256" key="2">
    <source>
        <dbReference type="ARBA" id="ARBA00023306"/>
    </source>
</evidence>
<dbReference type="Proteomes" id="UP001445076">
    <property type="component" value="Unassembled WGS sequence"/>
</dbReference>
<evidence type="ECO:0000256" key="3">
    <source>
        <dbReference type="SAM" id="MobiDB-lite"/>
    </source>
</evidence>
<feature type="region of interest" description="Disordered" evidence="3">
    <location>
        <begin position="775"/>
        <end position="795"/>
    </location>
</feature>
<evidence type="ECO:0000313" key="4">
    <source>
        <dbReference type="EMBL" id="KAK8732706.1"/>
    </source>
</evidence>
<accession>A0AAW0WZ55</accession>
<organism evidence="4 5">
    <name type="scientific">Cherax quadricarinatus</name>
    <name type="common">Australian red claw crayfish</name>
    <dbReference type="NCBI Taxonomy" id="27406"/>
    <lineage>
        <taxon>Eukaryota</taxon>
        <taxon>Metazoa</taxon>
        <taxon>Ecdysozoa</taxon>
        <taxon>Arthropoda</taxon>
        <taxon>Crustacea</taxon>
        <taxon>Multicrustacea</taxon>
        <taxon>Malacostraca</taxon>
        <taxon>Eumalacostraca</taxon>
        <taxon>Eucarida</taxon>
        <taxon>Decapoda</taxon>
        <taxon>Pleocyemata</taxon>
        <taxon>Astacidea</taxon>
        <taxon>Parastacoidea</taxon>
        <taxon>Parastacidae</taxon>
        <taxon>Cherax</taxon>
    </lineage>
</organism>